<dbReference type="Proteomes" id="UP000489600">
    <property type="component" value="Unassembled WGS sequence"/>
</dbReference>
<dbReference type="PANTHER" id="PTHR35317">
    <property type="entry name" value="OS04G0629600 PROTEIN"/>
    <property type="match status" value="1"/>
</dbReference>
<comment type="caution">
    <text evidence="2">The sequence shown here is derived from an EMBL/GenBank/DDBJ whole genome shotgun (WGS) entry which is preliminary data.</text>
</comment>
<gene>
    <name evidence="2" type="ORF">ANE_LOCUS26291</name>
</gene>
<evidence type="ECO:0000256" key="1">
    <source>
        <dbReference type="SAM" id="SignalP"/>
    </source>
</evidence>
<sequence length="192" mass="22940">MLNGSNFSEWKEHLLLVLALMDLDLSLTKERPSSPKELRRWDRSNRVSIMIMRIRIPQEFRGSVLEDVTTAKEFLNGLENFYAKNEKAERIMLQAEFFSMSYREYENVREFIMRMKTVVAKLKKVGINDYQDDKIVAHFAIKMLPLRYARLKNVYRRLEEKFNNENGYLCFGDIWSTSELISRCDMEEEWEA</sequence>
<protein>
    <recommendedName>
        <fullName evidence="4">Retrotransposon Copia-like N-terminal domain-containing protein</fullName>
    </recommendedName>
</protein>
<evidence type="ECO:0000313" key="2">
    <source>
        <dbReference type="EMBL" id="VVB15847.1"/>
    </source>
</evidence>
<feature type="signal peptide" evidence="1">
    <location>
        <begin position="1"/>
        <end position="28"/>
    </location>
</feature>
<evidence type="ECO:0000313" key="3">
    <source>
        <dbReference type="Proteomes" id="UP000489600"/>
    </source>
</evidence>
<dbReference type="Pfam" id="PF14223">
    <property type="entry name" value="Retrotran_gag_2"/>
    <property type="match status" value="1"/>
</dbReference>
<dbReference type="EMBL" id="CABITT030000008">
    <property type="protein sequence ID" value="VVB15847.1"/>
    <property type="molecule type" value="Genomic_DNA"/>
</dbReference>
<keyword evidence="3" id="KW-1185">Reference proteome</keyword>
<proteinExistence type="predicted"/>
<name>A0A565CQH2_9BRAS</name>
<dbReference type="OrthoDB" id="1929566at2759"/>
<evidence type="ECO:0008006" key="4">
    <source>
        <dbReference type="Google" id="ProtNLM"/>
    </source>
</evidence>
<reference evidence="2" key="1">
    <citation type="submission" date="2019-07" db="EMBL/GenBank/DDBJ databases">
        <authorList>
            <person name="Dittberner H."/>
        </authorList>
    </citation>
    <scope>NUCLEOTIDE SEQUENCE [LARGE SCALE GENOMIC DNA]</scope>
</reference>
<dbReference type="AlphaFoldDB" id="A0A565CQH2"/>
<organism evidence="2 3">
    <name type="scientific">Arabis nemorensis</name>
    <dbReference type="NCBI Taxonomy" id="586526"/>
    <lineage>
        <taxon>Eukaryota</taxon>
        <taxon>Viridiplantae</taxon>
        <taxon>Streptophyta</taxon>
        <taxon>Embryophyta</taxon>
        <taxon>Tracheophyta</taxon>
        <taxon>Spermatophyta</taxon>
        <taxon>Magnoliopsida</taxon>
        <taxon>eudicotyledons</taxon>
        <taxon>Gunneridae</taxon>
        <taxon>Pentapetalae</taxon>
        <taxon>rosids</taxon>
        <taxon>malvids</taxon>
        <taxon>Brassicales</taxon>
        <taxon>Brassicaceae</taxon>
        <taxon>Arabideae</taxon>
        <taxon>Arabis</taxon>
    </lineage>
</organism>
<dbReference type="PANTHER" id="PTHR35317:SF43">
    <property type="entry name" value="TRANSMEMBRANE PROTEIN"/>
    <property type="match status" value="1"/>
</dbReference>
<feature type="chain" id="PRO_5021998711" description="Retrotransposon Copia-like N-terminal domain-containing protein" evidence="1">
    <location>
        <begin position="29"/>
        <end position="192"/>
    </location>
</feature>
<keyword evidence="1" id="KW-0732">Signal</keyword>
<accession>A0A565CQH2</accession>